<sequence>MKPFLLLLLSWRHVSRWSSRLLLLKHRDIIRSRLLLWNFQYRWIWETYLSQLVSLLFSKVT</sequence>
<protein>
    <submittedName>
        <fullName evidence="1">Uncharacterized protein</fullName>
    </submittedName>
</protein>
<dbReference type="Proteomes" id="UP000033588">
    <property type="component" value="Unassembled WGS sequence"/>
</dbReference>
<gene>
    <name evidence="1" type="ORF">VC35_06890</name>
</gene>
<accession>A0A0F4TYI1</accession>
<proteinExistence type="predicted"/>
<evidence type="ECO:0000313" key="1">
    <source>
        <dbReference type="EMBL" id="KJZ49075.1"/>
    </source>
</evidence>
<reference evidence="1 2" key="1">
    <citation type="submission" date="2015-03" db="EMBL/GenBank/DDBJ databases">
        <title>Comparative genomics of Pseudomonas insights into diversity of traits involved in vanlence and defense.</title>
        <authorList>
            <person name="Qin Y."/>
        </authorList>
    </citation>
    <scope>NUCLEOTIDE SEQUENCE [LARGE SCALE GENOMIC DNA]</scope>
    <source>
        <strain evidence="1 2">C8</strain>
    </source>
</reference>
<dbReference type="AlphaFoldDB" id="A0A0F4TYI1"/>
<dbReference type="EMBL" id="LACC01000010">
    <property type="protein sequence ID" value="KJZ49075.1"/>
    <property type="molecule type" value="Genomic_DNA"/>
</dbReference>
<comment type="caution">
    <text evidence="1">The sequence shown here is derived from an EMBL/GenBank/DDBJ whole genome shotgun (WGS) entry which is preliminary data.</text>
</comment>
<name>A0A0F4TYI1_PSEFL</name>
<evidence type="ECO:0000313" key="2">
    <source>
        <dbReference type="Proteomes" id="UP000033588"/>
    </source>
</evidence>
<organism evidence="1 2">
    <name type="scientific">Pseudomonas fluorescens</name>
    <dbReference type="NCBI Taxonomy" id="294"/>
    <lineage>
        <taxon>Bacteria</taxon>
        <taxon>Pseudomonadati</taxon>
        <taxon>Pseudomonadota</taxon>
        <taxon>Gammaproteobacteria</taxon>
        <taxon>Pseudomonadales</taxon>
        <taxon>Pseudomonadaceae</taxon>
        <taxon>Pseudomonas</taxon>
    </lineage>
</organism>
<dbReference type="PATRIC" id="fig|294.132.peg.97"/>